<sequence length="170" mass="18981">MKKGKMFKVICIGLLGLLLSCHQESVDQPQPVCYTWALTVTSTVKAQQALLGKWKFLYVSGAVDNPNLWTTKDIGATKDITLVFRPDNTLIVTKDGLELAPINYTVTVSPPIYSPGHPGFYLQLSRSVPYTASGDLDVSNTHFFVCNDLLTLRNELMMDYIPTYTCKRVE</sequence>
<feature type="chain" id="PRO_5037762024" description="Lipocalin-like domain-containing protein" evidence="1">
    <location>
        <begin position="26"/>
        <end position="170"/>
    </location>
</feature>
<reference evidence="2 3" key="1">
    <citation type="submission" date="2021-03" db="EMBL/GenBank/DDBJ databases">
        <title>Fibrella sp. HMF5036 genome sequencing and assembly.</title>
        <authorList>
            <person name="Kang H."/>
            <person name="Kim H."/>
            <person name="Bae S."/>
            <person name="Joh K."/>
        </authorList>
    </citation>
    <scope>NUCLEOTIDE SEQUENCE [LARGE SCALE GENOMIC DNA]</scope>
    <source>
        <strain evidence="2 3">HMF5036</strain>
    </source>
</reference>
<name>A0A939JXW0_9BACT</name>
<dbReference type="AlphaFoldDB" id="A0A939JXW0"/>
<proteinExistence type="predicted"/>
<organism evidence="2 3">
    <name type="scientific">Fibrella aquatilis</name>
    <dbReference type="NCBI Taxonomy" id="2817059"/>
    <lineage>
        <taxon>Bacteria</taxon>
        <taxon>Pseudomonadati</taxon>
        <taxon>Bacteroidota</taxon>
        <taxon>Cytophagia</taxon>
        <taxon>Cytophagales</taxon>
        <taxon>Spirosomataceae</taxon>
        <taxon>Fibrella</taxon>
    </lineage>
</organism>
<comment type="caution">
    <text evidence="2">The sequence shown here is derived from an EMBL/GenBank/DDBJ whole genome shotgun (WGS) entry which is preliminary data.</text>
</comment>
<feature type="signal peptide" evidence="1">
    <location>
        <begin position="1"/>
        <end position="25"/>
    </location>
</feature>
<dbReference type="EMBL" id="JAFMYU010000019">
    <property type="protein sequence ID" value="MBO0933382.1"/>
    <property type="molecule type" value="Genomic_DNA"/>
</dbReference>
<gene>
    <name evidence="2" type="ORF">J2I48_20395</name>
</gene>
<keyword evidence="1" id="KW-0732">Signal</keyword>
<protein>
    <recommendedName>
        <fullName evidence="4">Lipocalin-like domain-containing protein</fullName>
    </recommendedName>
</protein>
<accession>A0A939JXW0</accession>
<evidence type="ECO:0000256" key="1">
    <source>
        <dbReference type="SAM" id="SignalP"/>
    </source>
</evidence>
<evidence type="ECO:0000313" key="3">
    <source>
        <dbReference type="Proteomes" id="UP000664795"/>
    </source>
</evidence>
<evidence type="ECO:0008006" key="4">
    <source>
        <dbReference type="Google" id="ProtNLM"/>
    </source>
</evidence>
<dbReference type="Proteomes" id="UP000664795">
    <property type="component" value="Unassembled WGS sequence"/>
</dbReference>
<dbReference type="PROSITE" id="PS51257">
    <property type="entry name" value="PROKAR_LIPOPROTEIN"/>
    <property type="match status" value="1"/>
</dbReference>
<keyword evidence="3" id="KW-1185">Reference proteome</keyword>
<dbReference type="RefSeq" id="WP_207337349.1">
    <property type="nucleotide sequence ID" value="NZ_JAFMYU010000019.1"/>
</dbReference>
<evidence type="ECO:0000313" key="2">
    <source>
        <dbReference type="EMBL" id="MBO0933382.1"/>
    </source>
</evidence>